<accession>A0ABD2LA66</accession>
<gene>
    <name evidence="1" type="ORF">niasHT_012101</name>
</gene>
<evidence type="ECO:0008006" key="3">
    <source>
        <dbReference type="Google" id="ProtNLM"/>
    </source>
</evidence>
<sequence length="138" mass="15580">MNDSELLAQIISWNWYNGTQNIRKTFLLKKRGTIGADGEIHLPVSLVIRFLKKRELIENPCPPICSPDDDLTVHIGDGQLIISAHWLMSVSPMIKRMLSVEMKEKHQRAINLDGLGITMEQFSELADAISISSNEHTN</sequence>
<keyword evidence="2" id="KW-1185">Reference proteome</keyword>
<name>A0ABD2LA66_9BILA</name>
<evidence type="ECO:0000313" key="2">
    <source>
        <dbReference type="Proteomes" id="UP001620626"/>
    </source>
</evidence>
<dbReference type="CDD" id="cd18186">
    <property type="entry name" value="BTB_POZ_ZBTB_KLHL-like"/>
    <property type="match status" value="1"/>
</dbReference>
<comment type="caution">
    <text evidence="1">The sequence shown here is derived from an EMBL/GenBank/DDBJ whole genome shotgun (WGS) entry which is preliminary data.</text>
</comment>
<protein>
    <recommendedName>
        <fullName evidence="3">BTB domain-containing protein</fullName>
    </recommendedName>
</protein>
<dbReference type="AlphaFoldDB" id="A0ABD2LA66"/>
<reference evidence="1 2" key="1">
    <citation type="submission" date="2024-10" db="EMBL/GenBank/DDBJ databases">
        <authorList>
            <person name="Kim D."/>
        </authorList>
    </citation>
    <scope>NUCLEOTIDE SEQUENCE [LARGE SCALE GENOMIC DNA]</scope>
    <source>
        <strain evidence="1">BH-2024</strain>
    </source>
</reference>
<proteinExistence type="predicted"/>
<dbReference type="Proteomes" id="UP001620626">
    <property type="component" value="Unassembled WGS sequence"/>
</dbReference>
<evidence type="ECO:0000313" key="1">
    <source>
        <dbReference type="EMBL" id="KAL3112132.1"/>
    </source>
</evidence>
<dbReference type="EMBL" id="JBICBT010000480">
    <property type="protein sequence ID" value="KAL3112132.1"/>
    <property type="molecule type" value="Genomic_DNA"/>
</dbReference>
<organism evidence="1 2">
    <name type="scientific">Heterodera trifolii</name>
    <dbReference type="NCBI Taxonomy" id="157864"/>
    <lineage>
        <taxon>Eukaryota</taxon>
        <taxon>Metazoa</taxon>
        <taxon>Ecdysozoa</taxon>
        <taxon>Nematoda</taxon>
        <taxon>Chromadorea</taxon>
        <taxon>Rhabditida</taxon>
        <taxon>Tylenchina</taxon>
        <taxon>Tylenchomorpha</taxon>
        <taxon>Tylenchoidea</taxon>
        <taxon>Heteroderidae</taxon>
        <taxon>Heteroderinae</taxon>
        <taxon>Heterodera</taxon>
    </lineage>
</organism>